<dbReference type="EMBL" id="JACQWF010000029">
    <property type="protein sequence ID" value="MBI4594876.1"/>
    <property type="molecule type" value="Genomic_DNA"/>
</dbReference>
<dbReference type="EC" id="2.7.7.6" evidence="2"/>
<dbReference type="SUPFAM" id="SSF63562">
    <property type="entry name" value="RPB6/omega subunit-like"/>
    <property type="match status" value="1"/>
</dbReference>
<comment type="catalytic activity">
    <reaction evidence="8">
        <text>RNA(n) + a ribonucleoside 5'-triphosphate = RNA(n+1) + diphosphate</text>
        <dbReference type="Rhea" id="RHEA:21248"/>
        <dbReference type="Rhea" id="RHEA-COMP:14527"/>
        <dbReference type="Rhea" id="RHEA-COMP:17342"/>
        <dbReference type="ChEBI" id="CHEBI:33019"/>
        <dbReference type="ChEBI" id="CHEBI:61557"/>
        <dbReference type="ChEBI" id="CHEBI:140395"/>
        <dbReference type="EC" id="2.7.7.6"/>
    </reaction>
</comment>
<feature type="compositionally biased region" description="Acidic residues" evidence="9">
    <location>
        <begin position="119"/>
        <end position="168"/>
    </location>
</feature>
<name>A0A933GJ87_UNCTE</name>
<evidence type="ECO:0000256" key="8">
    <source>
        <dbReference type="ARBA" id="ARBA00048552"/>
    </source>
</evidence>
<reference evidence="10" key="1">
    <citation type="submission" date="2020-07" db="EMBL/GenBank/DDBJ databases">
        <title>Huge and variable diversity of episymbiotic CPR bacteria and DPANN archaea in groundwater ecosystems.</title>
        <authorList>
            <person name="He C.Y."/>
            <person name="Keren R."/>
            <person name="Whittaker M."/>
            <person name="Farag I.F."/>
            <person name="Doudna J."/>
            <person name="Cate J.H.D."/>
            <person name="Banfield J.F."/>
        </authorList>
    </citation>
    <scope>NUCLEOTIDE SEQUENCE</scope>
    <source>
        <strain evidence="10">NC_groundwater_1482_Ag_S-0.65um_47_24</strain>
    </source>
</reference>
<evidence type="ECO:0000313" key="10">
    <source>
        <dbReference type="EMBL" id="MBI4594876.1"/>
    </source>
</evidence>
<dbReference type="GO" id="GO:0003899">
    <property type="term" value="F:DNA-directed RNA polymerase activity"/>
    <property type="evidence" value="ECO:0007669"/>
    <property type="project" value="UniProtKB-EC"/>
</dbReference>
<organism evidence="10 11">
    <name type="scientific">Tectimicrobiota bacterium</name>
    <dbReference type="NCBI Taxonomy" id="2528274"/>
    <lineage>
        <taxon>Bacteria</taxon>
        <taxon>Pseudomonadati</taxon>
        <taxon>Nitrospinota/Tectimicrobiota group</taxon>
        <taxon>Candidatus Tectimicrobiota</taxon>
    </lineage>
</organism>
<dbReference type="GO" id="GO:0000428">
    <property type="term" value="C:DNA-directed RNA polymerase complex"/>
    <property type="evidence" value="ECO:0007669"/>
    <property type="project" value="UniProtKB-KW"/>
</dbReference>
<evidence type="ECO:0000256" key="4">
    <source>
        <dbReference type="ARBA" id="ARBA00022478"/>
    </source>
</evidence>
<feature type="region of interest" description="Disordered" evidence="9">
    <location>
        <begin position="96"/>
        <end position="168"/>
    </location>
</feature>
<evidence type="ECO:0000256" key="6">
    <source>
        <dbReference type="ARBA" id="ARBA00029924"/>
    </source>
</evidence>
<keyword evidence="4 10" id="KW-0240">DNA-directed RNA polymerase</keyword>
<dbReference type="GO" id="GO:0003677">
    <property type="term" value="F:DNA binding"/>
    <property type="evidence" value="ECO:0007669"/>
    <property type="project" value="InterPro"/>
</dbReference>
<protein>
    <recommendedName>
        <fullName evidence="3">DNA-directed RNA polymerase subunit omega</fullName>
        <ecNumber evidence="2">2.7.7.6</ecNumber>
    </recommendedName>
    <alternativeName>
        <fullName evidence="7">RNA polymerase omega subunit</fullName>
    </alternativeName>
    <alternativeName>
        <fullName evidence="6">Transcriptase subunit omega</fullName>
    </alternativeName>
</protein>
<proteinExistence type="inferred from homology"/>
<evidence type="ECO:0000256" key="5">
    <source>
        <dbReference type="ARBA" id="ARBA00023163"/>
    </source>
</evidence>
<dbReference type="GO" id="GO:0006351">
    <property type="term" value="P:DNA-templated transcription"/>
    <property type="evidence" value="ECO:0007669"/>
    <property type="project" value="InterPro"/>
</dbReference>
<dbReference type="Gene3D" id="3.90.940.10">
    <property type="match status" value="1"/>
</dbReference>
<dbReference type="InterPro" id="IPR036161">
    <property type="entry name" value="RPB6/omega-like_sf"/>
</dbReference>
<evidence type="ECO:0000256" key="3">
    <source>
        <dbReference type="ARBA" id="ARBA00013725"/>
    </source>
</evidence>
<sequence length="168" mass="19017">MSGYDGEFRQVITAAMRAHELNKGAKPLIPIENTETPLAKPTTLALEEIQKGAVKSYFTKPPIVKPERHLEDLAVAEIPLDVEDVTLEEEPLLTTDIFESEEETMDSGRKLPVQASLGEDFDEEEDFEEEEEAEEEDFDDDVDFDDDDIDFDDDDLDDDADDDVDEDE</sequence>
<evidence type="ECO:0000256" key="2">
    <source>
        <dbReference type="ARBA" id="ARBA00012418"/>
    </source>
</evidence>
<evidence type="ECO:0000313" key="11">
    <source>
        <dbReference type="Proteomes" id="UP000772181"/>
    </source>
</evidence>
<dbReference type="Proteomes" id="UP000772181">
    <property type="component" value="Unassembled WGS sequence"/>
</dbReference>
<dbReference type="Pfam" id="PF01192">
    <property type="entry name" value="RNA_pol_Rpb6"/>
    <property type="match status" value="1"/>
</dbReference>
<dbReference type="InterPro" id="IPR006110">
    <property type="entry name" value="Pol_omega/Rpo6/RPB6"/>
</dbReference>
<accession>A0A933GJ87</accession>
<comment type="caution">
    <text evidence="10">The sequence shown here is derived from an EMBL/GenBank/DDBJ whole genome shotgun (WGS) entry which is preliminary data.</text>
</comment>
<evidence type="ECO:0000256" key="9">
    <source>
        <dbReference type="SAM" id="MobiDB-lite"/>
    </source>
</evidence>
<dbReference type="AlphaFoldDB" id="A0A933GJ87"/>
<evidence type="ECO:0000256" key="7">
    <source>
        <dbReference type="ARBA" id="ARBA00030998"/>
    </source>
</evidence>
<keyword evidence="5" id="KW-0804">Transcription</keyword>
<gene>
    <name evidence="10" type="ORF">HY730_00685</name>
</gene>
<evidence type="ECO:0000256" key="1">
    <source>
        <dbReference type="ARBA" id="ARBA00006711"/>
    </source>
</evidence>
<comment type="similarity">
    <text evidence="1">Belongs to the RNA polymerase subunit omega family.</text>
</comment>